<proteinExistence type="predicted"/>
<evidence type="ECO:0000313" key="1">
    <source>
        <dbReference type="EnsemblPlants" id="Solyc11g011873.1.1"/>
    </source>
</evidence>
<organism evidence="1">
    <name type="scientific">Solanum lycopersicum</name>
    <name type="common">Tomato</name>
    <name type="synonym">Lycopersicon esculentum</name>
    <dbReference type="NCBI Taxonomy" id="4081"/>
    <lineage>
        <taxon>Eukaryota</taxon>
        <taxon>Viridiplantae</taxon>
        <taxon>Streptophyta</taxon>
        <taxon>Embryophyta</taxon>
        <taxon>Tracheophyta</taxon>
        <taxon>Spermatophyta</taxon>
        <taxon>Magnoliopsida</taxon>
        <taxon>eudicotyledons</taxon>
        <taxon>Gunneridae</taxon>
        <taxon>Pentapetalae</taxon>
        <taxon>asterids</taxon>
        <taxon>lamiids</taxon>
        <taxon>Solanales</taxon>
        <taxon>Solanaceae</taxon>
        <taxon>Solanoideae</taxon>
        <taxon>Solaneae</taxon>
        <taxon>Solanum</taxon>
        <taxon>Solanum subgen. Lycopersicon</taxon>
    </lineage>
</organism>
<dbReference type="AlphaFoldDB" id="A0A3Q7IRP8"/>
<sequence>MRTDLFKEIFSFLHMIAPPSTDYFKNNITKAMDKLEQFDLQGTSKLSADMTLIPRRGIARASRELHVLPPSPRDDLISVIWLSGKKSLFENLIKQAPSKALPSACLGEQPFMFVYATVKQSWQPLAVMPSSNRLVCGSETTGFCIAKQQLNATVNNQLHHQTYLAMSENLIHRNFGYNAIEMTKGLKGRYLFHVKSEVDTRISSKYHFPEVVCSKWTINLSSPSNRPVKSLKVLVAVEADDPVVMDASNALLLSMLMIVGLLGVLDSVLRSLNSITTTSDMLGLRFAGDCVHINAISMTFFTSCSLYSLGSNVSSTSFTGVPVS</sequence>
<dbReference type="Proteomes" id="UP000004994">
    <property type="component" value="Chromosome 11"/>
</dbReference>
<evidence type="ECO:0000313" key="2">
    <source>
        <dbReference type="Proteomes" id="UP000004994"/>
    </source>
</evidence>
<dbReference type="InParanoid" id="A0A3Q7IRP8"/>
<protein>
    <submittedName>
        <fullName evidence="1">Uncharacterized protein</fullName>
    </submittedName>
</protein>
<accession>A0A3Q7IRP8</accession>
<name>A0A3Q7IRP8_SOLLC</name>
<reference evidence="1" key="2">
    <citation type="submission" date="2019-01" db="UniProtKB">
        <authorList>
            <consortium name="EnsemblPlants"/>
        </authorList>
    </citation>
    <scope>IDENTIFICATION</scope>
    <source>
        <strain evidence="1">cv. Heinz 1706</strain>
    </source>
</reference>
<dbReference type="EnsemblPlants" id="Solyc11g011873.1.1">
    <property type="protein sequence ID" value="Solyc11g011873.1.1"/>
    <property type="gene ID" value="Solyc11g011873.1"/>
</dbReference>
<dbReference type="Gramene" id="Solyc11g011873.1.1">
    <property type="protein sequence ID" value="Solyc11g011873.1.1"/>
    <property type="gene ID" value="Solyc11g011873.1"/>
</dbReference>
<keyword evidence="2" id="KW-1185">Reference proteome</keyword>
<reference evidence="1" key="1">
    <citation type="journal article" date="2012" name="Nature">
        <title>The tomato genome sequence provides insights into fleshy fruit evolution.</title>
        <authorList>
            <consortium name="Tomato Genome Consortium"/>
        </authorList>
    </citation>
    <scope>NUCLEOTIDE SEQUENCE [LARGE SCALE GENOMIC DNA]</scope>
    <source>
        <strain evidence="1">cv. Heinz 1706</strain>
    </source>
</reference>